<sequence length="218" mass="24608">MVIRLEAPPVYEQEIEQMVTRVFFKAIELLGGLSKLAEFRTLTWLPSLARAASAVVLKEEYMKSDEEIAQKIGLTKNTVKNILRADPELALQKIKSLEELASEETKDLKVHTAGGIAKLAYKEIKEGHEAQTLLYYCSLVASEVAKALDVPWAYQILKRTKGIKYPIFSKEDLKERLAGLSIKGNPIEEILSSLHYPLKTPALLIHEIKEYLLMKEQA</sequence>
<dbReference type="AlphaFoldDB" id="A0A0U4W1M7"/>
<gene>
    <name evidence="1" type="ORF">THC_0645</name>
</gene>
<reference evidence="2" key="2">
    <citation type="journal article" date="2016" name="Int. J. Syst. Evol. Microbiol.">
        <title>Caldimicrobium thiodismutans sp. nov., a sulfur-disproportionating bacterium isolated from a hot spring.</title>
        <authorList>
            <person name="Kojima H."/>
            <person name="Umezawa K."/>
            <person name="Fukui M."/>
        </authorList>
    </citation>
    <scope>NUCLEOTIDE SEQUENCE [LARGE SCALE GENOMIC DNA]</scope>
    <source>
        <strain evidence="2">TF1</strain>
    </source>
</reference>
<dbReference type="PANTHER" id="PTHR40727:SF1">
    <property type="entry name" value="BACTERIO-OPSIN ACTIVATOR"/>
    <property type="match status" value="1"/>
</dbReference>
<keyword evidence="2" id="KW-1185">Reference proteome</keyword>
<dbReference type="KEGG" id="cthi:THC_0645"/>
<dbReference type="NCBIfam" id="TIGR03879">
    <property type="entry name" value="near_KaiC_dom"/>
    <property type="match status" value="1"/>
</dbReference>
<dbReference type="PATRIC" id="fig|1653476.3.peg.666"/>
<protein>
    <submittedName>
        <fullName evidence="1">Bacterio-opsin activator</fullName>
    </submittedName>
</protein>
<proteinExistence type="predicted"/>
<evidence type="ECO:0000313" key="1">
    <source>
        <dbReference type="EMBL" id="BAU23037.1"/>
    </source>
</evidence>
<dbReference type="STRING" id="1653476.THC_0645"/>
<dbReference type="PANTHER" id="PTHR40727">
    <property type="entry name" value="TRANSCRIPTION REGULATOR, ENCODED NEXT TO RECA SUPERFAMILY ATPASE-RELATED"/>
    <property type="match status" value="1"/>
</dbReference>
<dbReference type="InterPro" id="IPR022285">
    <property type="entry name" value="CHP03879_regulat_dom_put"/>
</dbReference>
<evidence type="ECO:0000313" key="2">
    <source>
        <dbReference type="Proteomes" id="UP000068196"/>
    </source>
</evidence>
<organism evidence="1 2">
    <name type="scientific">Caldimicrobium thiodismutans</name>
    <dbReference type="NCBI Taxonomy" id="1653476"/>
    <lineage>
        <taxon>Bacteria</taxon>
        <taxon>Pseudomonadati</taxon>
        <taxon>Thermodesulfobacteriota</taxon>
        <taxon>Thermodesulfobacteria</taxon>
        <taxon>Thermodesulfobacteriales</taxon>
        <taxon>Thermodesulfobacteriaceae</taxon>
        <taxon>Caldimicrobium</taxon>
    </lineage>
</organism>
<dbReference type="OrthoDB" id="5372654at2"/>
<dbReference type="EMBL" id="AP014945">
    <property type="protein sequence ID" value="BAU23037.1"/>
    <property type="molecule type" value="Genomic_DNA"/>
</dbReference>
<dbReference type="RefSeq" id="WP_068513230.1">
    <property type="nucleotide sequence ID" value="NZ_AP014945.1"/>
</dbReference>
<name>A0A0U4W1M7_9BACT</name>
<reference evidence="1 2" key="1">
    <citation type="journal article" date="2016" name="Int. J. Syst. Evol. Microbiol.">
        <title>Caldimicrobium thiodismutans sp. nov., a sulfur-disproportionating bacterium isolated from a hot spring, and emended description of the genus Caldimicrobium.</title>
        <authorList>
            <person name="Kojima H."/>
            <person name="Umezawa K."/>
            <person name="Fukui M."/>
        </authorList>
    </citation>
    <scope>NUCLEOTIDE SEQUENCE [LARGE SCALE GENOMIC DNA]</scope>
    <source>
        <strain evidence="1 2">TF1</strain>
    </source>
</reference>
<accession>A0A0U4W1M7</accession>
<dbReference type="Proteomes" id="UP000068196">
    <property type="component" value="Chromosome"/>
</dbReference>